<dbReference type="EMBL" id="JAHFWK010000020">
    <property type="protein sequence ID" value="MBT1576870.1"/>
    <property type="molecule type" value="Genomic_DNA"/>
</dbReference>
<accession>A0ABS5V949</accession>
<proteinExistence type="predicted"/>
<keyword evidence="1" id="KW-1133">Transmembrane helix</keyword>
<evidence type="ECO:0000313" key="2">
    <source>
        <dbReference type="EMBL" id="MBT1576870.1"/>
    </source>
</evidence>
<feature type="transmembrane region" description="Helical" evidence="1">
    <location>
        <begin position="32"/>
        <end position="51"/>
    </location>
</feature>
<keyword evidence="1" id="KW-0472">Membrane</keyword>
<evidence type="ECO:0000256" key="1">
    <source>
        <dbReference type="SAM" id="Phobius"/>
    </source>
</evidence>
<comment type="caution">
    <text evidence="2">The sequence shown here is derived from an EMBL/GenBank/DDBJ whole genome shotgun (WGS) entry which is preliminary data.</text>
</comment>
<protein>
    <submittedName>
        <fullName evidence="2">Uncharacterized protein</fullName>
    </submittedName>
</protein>
<gene>
    <name evidence="2" type="ORF">KEC49_01665</name>
</gene>
<sequence length="109" mass="12508">MISDISDICINFFNKVKSFLSKVKQYLIKNKVFWYFNYFLVAVCIFLLLWLHIKVFAKKHSNPNALKGGIFVGMGPVCVQSDEDASVSDSHLTLEDERLTGFEVLLLKE</sequence>
<dbReference type="Proteomes" id="UP000707147">
    <property type="component" value="Unassembled WGS sequence"/>
</dbReference>
<keyword evidence="3" id="KW-1185">Reference proteome</keyword>
<feature type="non-terminal residue" evidence="2">
    <location>
        <position position="109"/>
    </location>
</feature>
<organism evidence="2 3">
    <name type="scientific">'Elaeagnus angustifolia' witches'-broom phytoplasma</name>
    <dbReference type="NCBI Taxonomy" id="1538355"/>
    <lineage>
        <taxon>Bacteria</taxon>
        <taxon>Bacillati</taxon>
        <taxon>Mycoplasmatota</taxon>
        <taxon>Mollicutes</taxon>
        <taxon>Acholeplasmatales</taxon>
        <taxon>Acholeplasmataceae</taxon>
        <taxon>Candidatus Phytoplasma</taxon>
        <taxon>16SrI (Aster yellows group)</taxon>
    </lineage>
</organism>
<name>A0ABS5V949_9MOLU</name>
<reference evidence="3" key="1">
    <citation type="journal article" date="2022" name="Forests">
        <title>Identification of Endophytic Microbiota of Phytoplasma-Infected Russian Olive Trees Elaeagnus angustifolia L. in the Northwest of Iran.</title>
        <authorList>
            <person name="Azizpour N."/>
            <person name="Nematollahi S."/>
            <person name="Khakvar R."/>
            <person name="Jamshidi M."/>
            <person name="Norouzi-Beirami M.H."/>
        </authorList>
    </citation>
    <scope>NUCLEOTIDE SEQUENCE [LARGE SCALE GENOMIC DNA]</scope>
    <source>
        <strain evidence="3">TBZ1</strain>
    </source>
</reference>
<keyword evidence="1" id="KW-0812">Transmembrane</keyword>
<evidence type="ECO:0000313" key="3">
    <source>
        <dbReference type="Proteomes" id="UP000707147"/>
    </source>
</evidence>